<feature type="transmembrane region" description="Helical" evidence="5">
    <location>
        <begin position="43"/>
        <end position="61"/>
    </location>
</feature>
<reference evidence="8 9" key="1">
    <citation type="submission" date="2016-10" db="EMBL/GenBank/DDBJ databases">
        <authorList>
            <person name="de Groot N.N."/>
        </authorList>
    </citation>
    <scope>NUCLEOTIDE SEQUENCE [LARGE SCALE GENOMIC DNA]</scope>
    <source>
        <strain evidence="8 9">CGMCC 4.1877</strain>
    </source>
</reference>
<dbReference type="PANTHER" id="PTHR36834:SF1">
    <property type="entry name" value="INTEGRAL MEMBRANE PROTEIN"/>
    <property type="match status" value="1"/>
</dbReference>
<organism evidence="8 9">
    <name type="scientific">Pseudonocardia ammonioxydans</name>
    <dbReference type="NCBI Taxonomy" id="260086"/>
    <lineage>
        <taxon>Bacteria</taxon>
        <taxon>Bacillati</taxon>
        <taxon>Actinomycetota</taxon>
        <taxon>Actinomycetes</taxon>
        <taxon>Pseudonocardiales</taxon>
        <taxon>Pseudonocardiaceae</taxon>
        <taxon>Pseudonocardia</taxon>
    </lineage>
</organism>
<keyword evidence="2 5" id="KW-0812">Transmembrane</keyword>
<dbReference type="InterPro" id="IPR010432">
    <property type="entry name" value="RDD"/>
</dbReference>
<evidence type="ECO:0000259" key="7">
    <source>
        <dbReference type="Pfam" id="PF06271"/>
    </source>
</evidence>
<feature type="domain" description="VanZ-like" evidence="6">
    <location>
        <begin position="50"/>
        <end position="192"/>
    </location>
</feature>
<feature type="transmembrane region" description="Helical" evidence="5">
    <location>
        <begin position="111"/>
        <end position="129"/>
    </location>
</feature>
<dbReference type="InterPro" id="IPR006976">
    <property type="entry name" value="VanZ-like"/>
</dbReference>
<evidence type="ECO:0000256" key="5">
    <source>
        <dbReference type="SAM" id="Phobius"/>
    </source>
</evidence>
<evidence type="ECO:0000256" key="1">
    <source>
        <dbReference type="ARBA" id="ARBA00004141"/>
    </source>
</evidence>
<dbReference type="InterPro" id="IPR053150">
    <property type="entry name" value="Teicoplanin_resist-assoc"/>
</dbReference>
<dbReference type="Pfam" id="PF04892">
    <property type="entry name" value="VanZ"/>
    <property type="match status" value="1"/>
</dbReference>
<comment type="subcellular location">
    <subcellularLocation>
        <location evidence="1">Membrane</location>
        <topology evidence="1">Multi-pass membrane protein</topology>
    </subcellularLocation>
</comment>
<feature type="transmembrane region" description="Helical" evidence="5">
    <location>
        <begin position="6"/>
        <end position="31"/>
    </location>
</feature>
<dbReference type="EMBL" id="FOUY01000003">
    <property type="protein sequence ID" value="SFM81733.1"/>
    <property type="molecule type" value="Genomic_DNA"/>
</dbReference>
<evidence type="ECO:0000256" key="4">
    <source>
        <dbReference type="ARBA" id="ARBA00023136"/>
    </source>
</evidence>
<name>A0A1I4TZ06_PSUAM</name>
<gene>
    <name evidence="8" type="ORF">SAMN05216207_100378</name>
</gene>
<dbReference type="STRING" id="260086.SAMN05216207_100378"/>
<dbReference type="PANTHER" id="PTHR36834">
    <property type="entry name" value="MEMBRANE PROTEIN-RELATED"/>
    <property type="match status" value="1"/>
</dbReference>
<dbReference type="AlphaFoldDB" id="A0A1I4TZ06"/>
<sequence length="374" mass="38714">MTDRLVPAVLAIGLGAVLVLAVLVPVVALSYRRRGGFGTREMVVLAAVPVYGLAILTYTLLPLPQVDAAFCAGRSVADVLQTRPFQFVDDIARIASRQEATGMRAALANGAVQQVVLNVVLFAPLGWLLRGPFRRSLAVTVAAGFAVSLLVELTQYTGNWFLFPCAYRVADVDDLIANTAGALLGGLAAMLLRPRRLDAAGAPDRPAPVSARRRLLGAVCDVLAVWGSGAVLGAVVLAGYSVAAGGLSGPLPDWFEGANELVGFWAPLVVFLVVPLVGTGGTIGQRAVRLRPAQPDGGVPSRGTRLVRVLLGTGGLLLLAGPSGAFGLLGLVWGVASLVGLFRTSGHTGLAGRITGLVMVDDRARAGEHAVTPR</sequence>
<proteinExistence type="predicted"/>
<feature type="transmembrane region" description="Helical" evidence="5">
    <location>
        <begin position="262"/>
        <end position="288"/>
    </location>
</feature>
<evidence type="ECO:0000313" key="8">
    <source>
        <dbReference type="EMBL" id="SFM81733.1"/>
    </source>
</evidence>
<feature type="transmembrane region" description="Helical" evidence="5">
    <location>
        <begin position="175"/>
        <end position="194"/>
    </location>
</feature>
<dbReference type="RefSeq" id="WP_177238263.1">
    <property type="nucleotide sequence ID" value="NZ_FOUY01000003.1"/>
</dbReference>
<accession>A0A1I4TZ06</accession>
<feature type="transmembrane region" description="Helical" evidence="5">
    <location>
        <begin position="215"/>
        <end position="242"/>
    </location>
</feature>
<keyword evidence="4 5" id="KW-0472">Membrane</keyword>
<dbReference type="Pfam" id="PF06271">
    <property type="entry name" value="RDD"/>
    <property type="match status" value="1"/>
</dbReference>
<feature type="transmembrane region" description="Helical" evidence="5">
    <location>
        <begin position="309"/>
        <end position="336"/>
    </location>
</feature>
<evidence type="ECO:0000259" key="6">
    <source>
        <dbReference type="Pfam" id="PF04892"/>
    </source>
</evidence>
<protein>
    <submittedName>
        <fullName evidence="8">RDD family protein</fullName>
    </submittedName>
</protein>
<feature type="domain" description="RDD" evidence="7">
    <location>
        <begin position="210"/>
        <end position="339"/>
    </location>
</feature>
<evidence type="ECO:0000256" key="3">
    <source>
        <dbReference type="ARBA" id="ARBA00022989"/>
    </source>
</evidence>
<feature type="transmembrane region" description="Helical" evidence="5">
    <location>
        <begin position="136"/>
        <end position="155"/>
    </location>
</feature>
<evidence type="ECO:0000313" key="9">
    <source>
        <dbReference type="Proteomes" id="UP000199614"/>
    </source>
</evidence>
<evidence type="ECO:0000256" key="2">
    <source>
        <dbReference type="ARBA" id="ARBA00022692"/>
    </source>
</evidence>
<dbReference type="Proteomes" id="UP000199614">
    <property type="component" value="Unassembled WGS sequence"/>
</dbReference>
<keyword evidence="3 5" id="KW-1133">Transmembrane helix</keyword>
<keyword evidence="9" id="KW-1185">Reference proteome</keyword>